<dbReference type="CDD" id="cd00167">
    <property type="entry name" value="SANT"/>
    <property type="match status" value="3"/>
</dbReference>
<evidence type="ECO:0000259" key="8">
    <source>
        <dbReference type="PROSITE" id="PS51294"/>
    </source>
</evidence>
<dbReference type="EMBL" id="JAPFFF010000007">
    <property type="protein sequence ID" value="KAK8886538.1"/>
    <property type="molecule type" value="Genomic_DNA"/>
</dbReference>
<name>A0ABR2K5Z0_9EUKA</name>
<evidence type="ECO:0008006" key="11">
    <source>
        <dbReference type="Google" id="ProtNLM"/>
    </source>
</evidence>
<dbReference type="PANTHER" id="PTHR46621:SF1">
    <property type="entry name" value="SNRNA-ACTIVATING PROTEIN COMPLEX SUBUNIT 4"/>
    <property type="match status" value="1"/>
</dbReference>
<dbReference type="InterPro" id="IPR009057">
    <property type="entry name" value="Homeodomain-like_sf"/>
</dbReference>
<evidence type="ECO:0000259" key="6">
    <source>
        <dbReference type="PROSITE" id="PS50090"/>
    </source>
</evidence>
<keyword evidence="4" id="KW-0539">Nucleus</keyword>
<feature type="domain" description="Myb-like" evidence="6">
    <location>
        <begin position="48"/>
        <end position="99"/>
    </location>
</feature>
<sequence length="375" mass="42243">MGRNWDENEDNILKQLVQTHGKQWNLIAQHLPKRTASQVAARWEKCLDPNITKGPFTAEEDQLIINYVNQNGARGWPRITAILPNRSSKQCRERWFNHLDPSVKKVQWTPEEDNLIFTQHKQIGPKWSTIAKMIPGRTDNAIKNRWNSSISKRIQVDQNGNEYVLPDSSRRQYKQKTHNNANNTNNKKFNLDNPAQNDKNFVNNQFMQAQNVNNSMPRFTQNNGMNMPQQMMVNQIPPKDLPRPDSMNDATANANNNANPNPNTAVANQNTNTQNAANPTSSSHPKMQPPPLQIPENNNNDMAPNSLFSSTFPFTPFAITPYTATGENGLFTPISPKPNFASTPGAFGGLVSPTQTFSGFFSPIKTQTGENDTFK</sequence>
<feature type="region of interest" description="Disordered" evidence="5">
    <location>
        <begin position="172"/>
        <end position="192"/>
    </location>
</feature>
<dbReference type="Proteomes" id="UP001470230">
    <property type="component" value="Unassembled WGS sequence"/>
</dbReference>
<keyword evidence="2" id="KW-0238">DNA-binding</keyword>
<feature type="region of interest" description="Disordered" evidence="5">
    <location>
        <begin position="234"/>
        <end position="301"/>
    </location>
</feature>
<evidence type="ECO:0000256" key="1">
    <source>
        <dbReference type="ARBA" id="ARBA00023015"/>
    </source>
</evidence>
<evidence type="ECO:0000256" key="2">
    <source>
        <dbReference type="ARBA" id="ARBA00023125"/>
    </source>
</evidence>
<accession>A0ABR2K5Z0</accession>
<dbReference type="SMART" id="SM00717">
    <property type="entry name" value="SANT"/>
    <property type="match status" value="3"/>
</dbReference>
<feature type="domain" description="HTH myb-type" evidence="8">
    <location>
        <begin position="100"/>
        <end position="154"/>
    </location>
</feature>
<feature type="domain" description="HTH myb-type" evidence="8">
    <location>
        <begin position="53"/>
        <end position="99"/>
    </location>
</feature>
<dbReference type="PROSITE" id="PS51294">
    <property type="entry name" value="HTH_MYB"/>
    <property type="match status" value="3"/>
</dbReference>
<keyword evidence="10" id="KW-1185">Reference proteome</keyword>
<organism evidence="9 10">
    <name type="scientific">Tritrichomonas musculus</name>
    <dbReference type="NCBI Taxonomy" id="1915356"/>
    <lineage>
        <taxon>Eukaryota</taxon>
        <taxon>Metamonada</taxon>
        <taxon>Parabasalia</taxon>
        <taxon>Tritrichomonadida</taxon>
        <taxon>Tritrichomonadidae</taxon>
        <taxon>Tritrichomonas</taxon>
    </lineage>
</organism>
<proteinExistence type="predicted"/>
<dbReference type="Gene3D" id="1.10.10.60">
    <property type="entry name" value="Homeodomain-like"/>
    <property type="match status" value="3"/>
</dbReference>
<feature type="domain" description="Myb-like" evidence="6">
    <location>
        <begin position="100"/>
        <end position="150"/>
    </location>
</feature>
<dbReference type="InterPro" id="IPR001005">
    <property type="entry name" value="SANT/Myb"/>
</dbReference>
<dbReference type="SUPFAM" id="SSF46689">
    <property type="entry name" value="Homeodomain-like"/>
    <property type="match status" value="2"/>
</dbReference>
<evidence type="ECO:0000256" key="4">
    <source>
        <dbReference type="ARBA" id="ARBA00023242"/>
    </source>
</evidence>
<dbReference type="InterPro" id="IPR017884">
    <property type="entry name" value="SANT_dom"/>
</dbReference>
<feature type="domain" description="SANT" evidence="7">
    <location>
        <begin position="1"/>
        <end position="39"/>
    </location>
</feature>
<evidence type="ECO:0000256" key="3">
    <source>
        <dbReference type="ARBA" id="ARBA00023163"/>
    </source>
</evidence>
<feature type="compositionally biased region" description="Low complexity" evidence="5">
    <location>
        <begin position="178"/>
        <end position="192"/>
    </location>
</feature>
<dbReference type="Pfam" id="PF00249">
    <property type="entry name" value="Myb_DNA-binding"/>
    <property type="match status" value="1"/>
</dbReference>
<reference evidence="9 10" key="1">
    <citation type="submission" date="2024-04" db="EMBL/GenBank/DDBJ databases">
        <title>Tritrichomonas musculus Genome.</title>
        <authorList>
            <person name="Alves-Ferreira E."/>
            <person name="Grigg M."/>
            <person name="Lorenzi H."/>
            <person name="Galac M."/>
        </authorList>
    </citation>
    <scope>NUCLEOTIDE SEQUENCE [LARGE SCALE GENOMIC DNA]</scope>
    <source>
        <strain evidence="9 10">EAF2021</strain>
    </source>
</reference>
<feature type="domain" description="Myb-like" evidence="6">
    <location>
        <begin position="1"/>
        <end position="47"/>
    </location>
</feature>
<dbReference type="Pfam" id="PF13921">
    <property type="entry name" value="Myb_DNA-bind_6"/>
    <property type="match status" value="1"/>
</dbReference>
<dbReference type="PROSITE" id="PS51293">
    <property type="entry name" value="SANT"/>
    <property type="match status" value="1"/>
</dbReference>
<feature type="domain" description="HTH myb-type" evidence="8">
    <location>
        <begin position="1"/>
        <end position="51"/>
    </location>
</feature>
<keyword evidence="3" id="KW-0804">Transcription</keyword>
<protein>
    <recommendedName>
        <fullName evidence="11">Myb-like DNA-binding domain containing protein</fullName>
    </recommendedName>
</protein>
<keyword evidence="1" id="KW-0805">Transcription regulation</keyword>
<evidence type="ECO:0000313" key="9">
    <source>
        <dbReference type="EMBL" id="KAK8886538.1"/>
    </source>
</evidence>
<evidence type="ECO:0000256" key="5">
    <source>
        <dbReference type="SAM" id="MobiDB-lite"/>
    </source>
</evidence>
<gene>
    <name evidence="9" type="ORF">M9Y10_042002</name>
</gene>
<dbReference type="PANTHER" id="PTHR46621">
    <property type="entry name" value="SNRNA-ACTIVATING PROTEIN COMPLEX SUBUNIT 4"/>
    <property type="match status" value="1"/>
</dbReference>
<evidence type="ECO:0000313" key="10">
    <source>
        <dbReference type="Proteomes" id="UP001470230"/>
    </source>
</evidence>
<comment type="caution">
    <text evidence="9">The sequence shown here is derived from an EMBL/GenBank/DDBJ whole genome shotgun (WGS) entry which is preliminary data.</text>
</comment>
<dbReference type="InterPro" id="IPR051575">
    <property type="entry name" value="Myb-like_DNA-bd"/>
</dbReference>
<feature type="compositionally biased region" description="Low complexity" evidence="5">
    <location>
        <begin position="250"/>
        <end position="280"/>
    </location>
</feature>
<dbReference type="PROSITE" id="PS50090">
    <property type="entry name" value="MYB_LIKE"/>
    <property type="match status" value="3"/>
</dbReference>
<evidence type="ECO:0000259" key="7">
    <source>
        <dbReference type="PROSITE" id="PS51293"/>
    </source>
</evidence>
<dbReference type="InterPro" id="IPR017930">
    <property type="entry name" value="Myb_dom"/>
</dbReference>